<evidence type="ECO:0008006" key="4">
    <source>
        <dbReference type="Google" id="ProtNLM"/>
    </source>
</evidence>
<sequence length="130" mass="14983">MQDSYKTEQKRKTISTEIHFPTILSNKIPRSTVCTMSNVKYSFATDAAGESETQFPHLPLINILFIISVALFFGCWRHFPLKFQILQSTLILDQWIRINGRVFFNLGIRLLGPSGRRFCVTAIYLSCFVM</sequence>
<dbReference type="AlphaFoldDB" id="A0AAV4PBR5"/>
<comment type="caution">
    <text evidence="2">The sequence shown here is derived from an EMBL/GenBank/DDBJ whole genome shotgun (WGS) entry which is preliminary data.</text>
</comment>
<keyword evidence="1" id="KW-1133">Transmembrane helix</keyword>
<protein>
    <recommendedName>
        <fullName evidence="4">Transmembrane protein</fullName>
    </recommendedName>
</protein>
<accession>A0AAV4PBR5</accession>
<proteinExistence type="predicted"/>
<keyword evidence="1" id="KW-0812">Transmembrane</keyword>
<feature type="transmembrane region" description="Helical" evidence="1">
    <location>
        <begin position="60"/>
        <end position="79"/>
    </location>
</feature>
<keyword evidence="3" id="KW-1185">Reference proteome</keyword>
<reference evidence="2 3" key="1">
    <citation type="submission" date="2021-06" db="EMBL/GenBank/DDBJ databases">
        <title>Caerostris extrusa draft genome.</title>
        <authorList>
            <person name="Kono N."/>
            <person name="Arakawa K."/>
        </authorList>
    </citation>
    <scope>NUCLEOTIDE SEQUENCE [LARGE SCALE GENOMIC DNA]</scope>
</reference>
<dbReference type="EMBL" id="BPLR01004389">
    <property type="protein sequence ID" value="GIX94531.1"/>
    <property type="molecule type" value="Genomic_DNA"/>
</dbReference>
<organism evidence="2 3">
    <name type="scientific">Caerostris extrusa</name>
    <name type="common">Bark spider</name>
    <name type="synonym">Caerostris bankana</name>
    <dbReference type="NCBI Taxonomy" id="172846"/>
    <lineage>
        <taxon>Eukaryota</taxon>
        <taxon>Metazoa</taxon>
        <taxon>Ecdysozoa</taxon>
        <taxon>Arthropoda</taxon>
        <taxon>Chelicerata</taxon>
        <taxon>Arachnida</taxon>
        <taxon>Araneae</taxon>
        <taxon>Araneomorphae</taxon>
        <taxon>Entelegynae</taxon>
        <taxon>Araneoidea</taxon>
        <taxon>Araneidae</taxon>
        <taxon>Caerostris</taxon>
    </lineage>
</organism>
<name>A0AAV4PBR5_CAEEX</name>
<keyword evidence="1" id="KW-0472">Membrane</keyword>
<evidence type="ECO:0000313" key="2">
    <source>
        <dbReference type="EMBL" id="GIX94531.1"/>
    </source>
</evidence>
<dbReference type="Proteomes" id="UP001054945">
    <property type="component" value="Unassembled WGS sequence"/>
</dbReference>
<evidence type="ECO:0000313" key="3">
    <source>
        <dbReference type="Proteomes" id="UP001054945"/>
    </source>
</evidence>
<gene>
    <name evidence="2" type="ORF">CEXT_415001</name>
</gene>
<evidence type="ECO:0000256" key="1">
    <source>
        <dbReference type="SAM" id="Phobius"/>
    </source>
</evidence>